<dbReference type="RefSeq" id="WP_418890406.1">
    <property type="nucleotide sequence ID" value="NZ_JBEUWX010000002.1"/>
</dbReference>
<sequence length="94" mass="10699">MSEEVSQKEEVFDKGKLYQFDGSRFVQVEPSKEIKVPITEEAMMEIQELRKTVQKSIGMRPELSLVVSAMIVEMAKNPEEVVNAVKSYGQKIYG</sequence>
<accession>A0ABV4UD33</accession>
<protein>
    <submittedName>
        <fullName evidence="1">Uncharacterized protein</fullName>
    </submittedName>
</protein>
<evidence type="ECO:0000313" key="2">
    <source>
        <dbReference type="Proteomes" id="UP001574673"/>
    </source>
</evidence>
<keyword evidence="2" id="KW-1185">Reference proteome</keyword>
<proteinExistence type="predicted"/>
<name>A0ABV4UD33_9RHOO</name>
<evidence type="ECO:0000313" key="1">
    <source>
        <dbReference type="EMBL" id="MFA9949261.1"/>
    </source>
</evidence>
<comment type="caution">
    <text evidence="1">The sequence shown here is derived from an EMBL/GenBank/DDBJ whole genome shotgun (WGS) entry which is preliminary data.</text>
</comment>
<dbReference type="Proteomes" id="UP001574673">
    <property type="component" value="Unassembled WGS sequence"/>
</dbReference>
<organism evidence="1 2">
    <name type="scientific">Dentiradicibacter hellwigii</name>
    <dbReference type="NCBI Taxonomy" id="3149053"/>
    <lineage>
        <taxon>Bacteria</taxon>
        <taxon>Pseudomonadati</taxon>
        <taxon>Pseudomonadota</taxon>
        <taxon>Betaproteobacteria</taxon>
        <taxon>Rhodocyclales</taxon>
        <taxon>Rhodocyclaceae</taxon>
        <taxon>Dentiradicibacter</taxon>
    </lineage>
</organism>
<gene>
    <name evidence="1" type="ORF">ABCS64_02770</name>
</gene>
<dbReference type="EMBL" id="JBEUWX010000002">
    <property type="protein sequence ID" value="MFA9949261.1"/>
    <property type="molecule type" value="Genomic_DNA"/>
</dbReference>
<reference evidence="2" key="1">
    <citation type="submission" date="2024-06" db="EMBL/GenBank/DDBJ databases">
        <title>Radixoralia hellwigii gen. nov., sp nov., isolated from a root canal in the human oral cavity.</title>
        <authorList>
            <person name="Bartsch S."/>
            <person name="Wittmer A."/>
            <person name="Schulz A.-K."/>
            <person name="Neumann-Schaal M."/>
            <person name="Wolf J."/>
            <person name="Gronow S."/>
            <person name="Tennert C."/>
            <person name="Haecker G."/>
            <person name="Cieplik F."/>
            <person name="Al-Ahmad A."/>
        </authorList>
    </citation>
    <scope>NUCLEOTIDE SEQUENCE [LARGE SCALE GENOMIC DNA]</scope>
    <source>
        <strain evidence="2">Wk13</strain>
    </source>
</reference>